<dbReference type="Proteomes" id="UP000264820">
    <property type="component" value="Unplaced"/>
</dbReference>
<dbReference type="PANTHER" id="PTHR21740:SF0">
    <property type="entry name" value="NCK-ASSOCIATED PROTEIN 5"/>
    <property type="match status" value="1"/>
</dbReference>
<evidence type="ECO:0000259" key="2">
    <source>
        <dbReference type="Pfam" id="PF15246"/>
    </source>
</evidence>
<evidence type="ECO:0000313" key="4">
    <source>
        <dbReference type="Proteomes" id="UP000264820"/>
    </source>
</evidence>
<dbReference type="GO" id="GO:0001578">
    <property type="term" value="P:microtubule bundle formation"/>
    <property type="evidence" value="ECO:0007669"/>
    <property type="project" value="TreeGrafter"/>
</dbReference>
<dbReference type="Ensembl" id="ENSHCOT00000022737.1">
    <property type="protein sequence ID" value="ENSHCOP00000026992.1"/>
    <property type="gene ID" value="ENSHCOG00000018442.1"/>
</dbReference>
<reference evidence="3" key="2">
    <citation type="submission" date="2025-09" db="UniProtKB">
        <authorList>
            <consortium name="Ensembl"/>
        </authorList>
    </citation>
    <scope>IDENTIFICATION</scope>
</reference>
<name>A0A3Q2Z5N4_HIPCM</name>
<accession>A0A3Q2Z5N4</accession>
<dbReference type="InterPro" id="IPR032769">
    <property type="entry name" value="NCKAP5_C"/>
</dbReference>
<dbReference type="PANTHER" id="PTHR21740">
    <property type="entry name" value="NCK-ASSOCIATED PROTEIN 5"/>
    <property type="match status" value="1"/>
</dbReference>
<dbReference type="Pfam" id="PF15246">
    <property type="entry name" value="NCKAP5"/>
    <property type="match status" value="1"/>
</dbReference>
<evidence type="ECO:0000256" key="1">
    <source>
        <dbReference type="SAM" id="MobiDB-lite"/>
    </source>
</evidence>
<feature type="region of interest" description="Disordered" evidence="1">
    <location>
        <begin position="77"/>
        <end position="100"/>
    </location>
</feature>
<reference evidence="3" key="1">
    <citation type="submission" date="2025-08" db="UniProtKB">
        <authorList>
            <consortium name="Ensembl"/>
        </authorList>
    </citation>
    <scope>IDENTIFICATION</scope>
</reference>
<dbReference type="GO" id="GO:0007019">
    <property type="term" value="P:microtubule depolymerization"/>
    <property type="evidence" value="ECO:0007669"/>
    <property type="project" value="TreeGrafter"/>
</dbReference>
<dbReference type="InterPro" id="IPR026163">
    <property type="entry name" value="Nckap5l"/>
</dbReference>
<proteinExistence type="predicted"/>
<feature type="domain" description="Nck-associated protein 5 C-terminal" evidence="2">
    <location>
        <begin position="17"/>
        <end position="77"/>
    </location>
</feature>
<sequence length="174" mass="18680">IWTSQTLLMSQKLNLRGDNKEGRMADATGQDHMMGSSCQMRTLDSGIGTFPLPDSVTRASGRHIPKCDSSADGVTAELQAEPPSPLPESSHPSVKMPSVPNTCLHAPGSLGHSFSDPSLTYSGYTPDAQTRLPKLTSESTPLITFHKHSGEQCKHLTLALTTSSLPFPLSHPFQ</sequence>
<evidence type="ECO:0000313" key="3">
    <source>
        <dbReference type="Ensembl" id="ENSHCOP00000026992.1"/>
    </source>
</evidence>
<protein>
    <recommendedName>
        <fullName evidence="2">Nck-associated protein 5 C-terminal domain-containing protein</fullName>
    </recommendedName>
</protein>
<dbReference type="STRING" id="109280.ENSHCOP00000026992"/>
<dbReference type="AlphaFoldDB" id="A0A3Q2Z5N4"/>
<keyword evidence="4" id="KW-1185">Reference proteome</keyword>
<dbReference type="GO" id="GO:0035371">
    <property type="term" value="C:microtubule plus-end"/>
    <property type="evidence" value="ECO:0007669"/>
    <property type="project" value="TreeGrafter"/>
</dbReference>
<organism evidence="3 4">
    <name type="scientific">Hippocampus comes</name>
    <name type="common">Tiger tail seahorse</name>
    <dbReference type="NCBI Taxonomy" id="109280"/>
    <lineage>
        <taxon>Eukaryota</taxon>
        <taxon>Metazoa</taxon>
        <taxon>Chordata</taxon>
        <taxon>Craniata</taxon>
        <taxon>Vertebrata</taxon>
        <taxon>Euteleostomi</taxon>
        <taxon>Actinopterygii</taxon>
        <taxon>Neopterygii</taxon>
        <taxon>Teleostei</taxon>
        <taxon>Neoteleostei</taxon>
        <taxon>Acanthomorphata</taxon>
        <taxon>Syngnathiaria</taxon>
        <taxon>Syngnathiformes</taxon>
        <taxon>Syngnathoidei</taxon>
        <taxon>Syngnathidae</taxon>
        <taxon>Hippocampus</taxon>
    </lineage>
</organism>